<dbReference type="InterPro" id="IPR022764">
    <property type="entry name" value="Peptidase_S54_rhomboid_dom"/>
</dbReference>
<feature type="transmembrane region" description="Helical" evidence="7">
    <location>
        <begin position="128"/>
        <end position="146"/>
    </location>
</feature>
<keyword evidence="4" id="KW-0378">Hydrolase</keyword>
<dbReference type="RefSeq" id="WP_092075800.1">
    <property type="nucleotide sequence ID" value="NZ_FNAQ01000001.1"/>
</dbReference>
<evidence type="ECO:0000259" key="8">
    <source>
        <dbReference type="Pfam" id="PF01694"/>
    </source>
</evidence>
<evidence type="ECO:0000256" key="1">
    <source>
        <dbReference type="ARBA" id="ARBA00004141"/>
    </source>
</evidence>
<feature type="transmembrane region" description="Helical" evidence="7">
    <location>
        <begin position="179"/>
        <end position="205"/>
    </location>
</feature>
<evidence type="ECO:0000256" key="6">
    <source>
        <dbReference type="ARBA" id="ARBA00023136"/>
    </source>
</evidence>
<feature type="transmembrane region" description="Helical" evidence="7">
    <location>
        <begin position="96"/>
        <end position="116"/>
    </location>
</feature>
<feature type="domain" description="Peptidase S54 rhomboid" evidence="8">
    <location>
        <begin position="89"/>
        <end position="238"/>
    </location>
</feature>
<dbReference type="Pfam" id="PF01694">
    <property type="entry name" value="Rhomboid"/>
    <property type="match status" value="1"/>
</dbReference>
<feature type="transmembrane region" description="Helical" evidence="7">
    <location>
        <begin position="152"/>
        <end position="172"/>
    </location>
</feature>
<keyword evidence="3 7" id="KW-0812">Transmembrane</keyword>
<dbReference type="GO" id="GO:0006508">
    <property type="term" value="P:proteolysis"/>
    <property type="evidence" value="ECO:0007669"/>
    <property type="project" value="UniProtKB-KW"/>
</dbReference>
<name>A0A1G6XY83_9BACT</name>
<dbReference type="GO" id="GO:0016020">
    <property type="term" value="C:membrane"/>
    <property type="evidence" value="ECO:0007669"/>
    <property type="project" value="UniProtKB-SubCell"/>
</dbReference>
<organism evidence="9 10">
    <name type="scientific">Desulfuromonas thiophila</name>
    <dbReference type="NCBI Taxonomy" id="57664"/>
    <lineage>
        <taxon>Bacteria</taxon>
        <taxon>Pseudomonadati</taxon>
        <taxon>Thermodesulfobacteriota</taxon>
        <taxon>Desulfuromonadia</taxon>
        <taxon>Desulfuromonadales</taxon>
        <taxon>Desulfuromonadaceae</taxon>
        <taxon>Desulfuromonas</taxon>
    </lineage>
</organism>
<dbReference type="Gene3D" id="1.25.40.10">
    <property type="entry name" value="Tetratricopeptide repeat domain"/>
    <property type="match status" value="1"/>
</dbReference>
<evidence type="ECO:0000256" key="7">
    <source>
        <dbReference type="SAM" id="Phobius"/>
    </source>
</evidence>
<keyword evidence="10" id="KW-1185">Reference proteome</keyword>
<feature type="transmembrane region" description="Helical" evidence="7">
    <location>
        <begin position="15"/>
        <end position="37"/>
    </location>
</feature>
<gene>
    <name evidence="9" type="ORF">SAMN05661003_101445</name>
</gene>
<dbReference type="InterPro" id="IPR050925">
    <property type="entry name" value="Rhomboid_protease_S54"/>
</dbReference>
<sequence>MFLPLGDSPNPPGRAWVNTGLIALNVAVYLLVSLPLAHSAPDLTSPWLHEYLHALGVRTPAQLQLVLSHLSAYEALVYQYGFKPADPSLLTLLTSLFLHGGLLHLAGNMLFLWIFGDNVEYRLGALRYLLVYLLCGVAATLFFALFTPASRIPLVGASGAISGVLGCYFLWFRRNRVKTFVFLFPFFMQSLFLPARLVLGFYLVVDNLLPFLFAGSSAGGVAHGAHIGGFIAGLAIAAATDRLPGLARRQHYRHEARQTAQQQDSAAPADPAALLALLQQQRFDKAAALYFRLSRQQRQGLPAAALLALAGFLHQQRDADACLSLLRRFIAERPSDALLPQAFMLAGQTLLLKKNCDFSAYQYYLAAADLARDPLLAEQARQALRLLEQRCRRGTV</sequence>
<comment type="similarity">
    <text evidence="2">Belongs to the peptidase S54 family.</text>
</comment>
<keyword evidence="5 7" id="KW-1133">Transmembrane helix</keyword>
<keyword evidence="9" id="KW-0645">Protease</keyword>
<dbReference type="STRING" id="57664.SAMN05661003_101445"/>
<dbReference type="PANTHER" id="PTHR43731:SF14">
    <property type="entry name" value="PRESENILIN-ASSOCIATED RHOMBOID-LIKE PROTEIN, MITOCHONDRIAL"/>
    <property type="match status" value="1"/>
</dbReference>
<evidence type="ECO:0000256" key="4">
    <source>
        <dbReference type="ARBA" id="ARBA00022801"/>
    </source>
</evidence>
<dbReference type="InterPro" id="IPR011990">
    <property type="entry name" value="TPR-like_helical_dom_sf"/>
</dbReference>
<dbReference type="Proteomes" id="UP000243205">
    <property type="component" value="Unassembled WGS sequence"/>
</dbReference>
<comment type="subcellular location">
    <subcellularLocation>
        <location evidence="1">Membrane</location>
        <topology evidence="1">Multi-pass membrane protein</topology>
    </subcellularLocation>
</comment>
<dbReference type="Gene3D" id="1.20.1540.10">
    <property type="entry name" value="Rhomboid-like"/>
    <property type="match status" value="1"/>
</dbReference>
<evidence type="ECO:0000256" key="2">
    <source>
        <dbReference type="ARBA" id="ARBA00009045"/>
    </source>
</evidence>
<protein>
    <submittedName>
        <fullName evidence="9">Membrane associated serine protease, rhomboid family</fullName>
    </submittedName>
</protein>
<dbReference type="EMBL" id="FNAQ01000001">
    <property type="protein sequence ID" value="SDD83174.1"/>
    <property type="molecule type" value="Genomic_DNA"/>
</dbReference>
<accession>A0A1G6XY83</accession>
<dbReference type="PANTHER" id="PTHR43731">
    <property type="entry name" value="RHOMBOID PROTEASE"/>
    <property type="match status" value="1"/>
</dbReference>
<evidence type="ECO:0000256" key="5">
    <source>
        <dbReference type="ARBA" id="ARBA00022989"/>
    </source>
</evidence>
<dbReference type="SUPFAM" id="SSF144091">
    <property type="entry name" value="Rhomboid-like"/>
    <property type="match status" value="1"/>
</dbReference>
<reference evidence="10" key="1">
    <citation type="submission" date="2016-10" db="EMBL/GenBank/DDBJ databases">
        <authorList>
            <person name="Varghese N."/>
            <person name="Submissions S."/>
        </authorList>
    </citation>
    <scope>NUCLEOTIDE SEQUENCE [LARGE SCALE GENOMIC DNA]</scope>
    <source>
        <strain evidence="10">DSM 8987</strain>
    </source>
</reference>
<evidence type="ECO:0000313" key="10">
    <source>
        <dbReference type="Proteomes" id="UP000243205"/>
    </source>
</evidence>
<dbReference type="OrthoDB" id="9813074at2"/>
<feature type="transmembrane region" description="Helical" evidence="7">
    <location>
        <begin position="211"/>
        <end position="239"/>
    </location>
</feature>
<evidence type="ECO:0000256" key="3">
    <source>
        <dbReference type="ARBA" id="ARBA00022692"/>
    </source>
</evidence>
<dbReference type="AlphaFoldDB" id="A0A1G6XY83"/>
<proteinExistence type="inferred from homology"/>
<dbReference type="GO" id="GO:0004252">
    <property type="term" value="F:serine-type endopeptidase activity"/>
    <property type="evidence" value="ECO:0007669"/>
    <property type="project" value="InterPro"/>
</dbReference>
<keyword evidence="6 7" id="KW-0472">Membrane</keyword>
<evidence type="ECO:0000313" key="9">
    <source>
        <dbReference type="EMBL" id="SDD83174.1"/>
    </source>
</evidence>
<dbReference type="InterPro" id="IPR035952">
    <property type="entry name" value="Rhomboid-like_sf"/>
</dbReference>